<dbReference type="SUPFAM" id="SSF50447">
    <property type="entry name" value="Translation proteins"/>
    <property type="match status" value="1"/>
</dbReference>
<dbReference type="GO" id="GO:0005525">
    <property type="term" value="F:GTP binding"/>
    <property type="evidence" value="ECO:0007669"/>
    <property type="project" value="UniProtKB-UniRule"/>
</dbReference>
<name>A0A8H3AVX2_9AGAM</name>
<dbReference type="GO" id="GO:0045727">
    <property type="term" value="P:positive regulation of translation"/>
    <property type="evidence" value="ECO:0007669"/>
    <property type="project" value="UniProtKB-UniRule"/>
</dbReference>
<keyword evidence="4 8" id="KW-0378">Hydrolase</keyword>
<dbReference type="Pfam" id="PF00679">
    <property type="entry name" value="EFG_C"/>
    <property type="match status" value="1"/>
</dbReference>
<protein>
    <recommendedName>
        <fullName evidence="10">Elongation factor EFG domain-containing protein</fullName>
    </recommendedName>
</protein>
<dbReference type="InterPro" id="IPR000640">
    <property type="entry name" value="EFG_V-like"/>
</dbReference>
<comment type="catalytic activity">
    <reaction evidence="8">
        <text>GTP + H2O = GDP + phosphate + H(+)</text>
        <dbReference type="Rhea" id="RHEA:19669"/>
        <dbReference type="ChEBI" id="CHEBI:15377"/>
        <dbReference type="ChEBI" id="CHEBI:15378"/>
        <dbReference type="ChEBI" id="CHEBI:37565"/>
        <dbReference type="ChEBI" id="CHEBI:43474"/>
        <dbReference type="ChEBI" id="CHEBI:58189"/>
        <dbReference type="EC" id="3.6.5.n1"/>
    </reaction>
</comment>
<evidence type="ECO:0000259" key="10">
    <source>
        <dbReference type="SMART" id="SM00838"/>
    </source>
</evidence>
<dbReference type="PANTHER" id="PTHR43512">
    <property type="entry name" value="TRANSLATION FACTOR GUF1-RELATED"/>
    <property type="match status" value="1"/>
</dbReference>
<dbReference type="GO" id="GO:0006412">
    <property type="term" value="P:translation"/>
    <property type="evidence" value="ECO:0007669"/>
    <property type="project" value="UniProtKB-KW"/>
</dbReference>
<evidence type="ECO:0000256" key="7">
    <source>
        <dbReference type="ARBA" id="ARBA00023134"/>
    </source>
</evidence>
<dbReference type="HAMAP" id="MF_00071">
    <property type="entry name" value="LepA"/>
    <property type="match status" value="1"/>
</dbReference>
<dbReference type="InterPro" id="IPR000795">
    <property type="entry name" value="T_Tr_GTP-bd_dom"/>
</dbReference>
<feature type="region of interest" description="Disordered" evidence="9">
    <location>
        <begin position="23"/>
        <end position="102"/>
    </location>
</feature>
<comment type="function">
    <text evidence="8">Promotes mitochondrial protein synthesis. May act as a fidelity factor of the translation reaction, by catalyzing a one-codon backward translocation of tRNAs on improperly translocated ribosomes. Binds to mitochondrial ribosomes in a GTP-dependent manner.</text>
</comment>
<dbReference type="EMBL" id="CAJMWW010000093">
    <property type="protein sequence ID" value="CAE6441765.1"/>
    <property type="molecule type" value="Genomic_DNA"/>
</dbReference>
<gene>
    <name evidence="11" type="ORF">RDB_LOCUS95901</name>
</gene>
<feature type="binding site" evidence="8">
    <location>
        <begin position="186"/>
        <end position="193"/>
    </location>
    <ligand>
        <name>GTP</name>
        <dbReference type="ChEBI" id="CHEBI:37565"/>
    </ligand>
</feature>
<evidence type="ECO:0000313" key="12">
    <source>
        <dbReference type="Proteomes" id="UP000663841"/>
    </source>
</evidence>
<dbReference type="FunFam" id="3.30.70.2570:FF:000001">
    <property type="entry name" value="Translation factor GUF1, mitochondrial"/>
    <property type="match status" value="1"/>
</dbReference>
<reference evidence="11" key="1">
    <citation type="submission" date="2021-01" db="EMBL/GenBank/DDBJ databases">
        <authorList>
            <person name="Kaushik A."/>
        </authorList>
    </citation>
    <scope>NUCLEOTIDE SEQUENCE</scope>
    <source>
        <strain evidence="11">AG3-T5</strain>
    </source>
</reference>
<keyword evidence="6 8" id="KW-0496">Mitochondrion</keyword>
<dbReference type="InterPro" id="IPR006297">
    <property type="entry name" value="EF-4"/>
</dbReference>
<evidence type="ECO:0000256" key="1">
    <source>
        <dbReference type="ARBA" id="ARBA00005454"/>
    </source>
</evidence>
<dbReference type="GO" id="GO:0005759">
    <property type="term" value="C:mitochondrial matrix"/>
    <property type="evidence" value="ECO:0007669"/>
    <property type="project" value="UniProtKB-UniRule"/>
</dbReference>
<evidence type="ECO:0000256" key="6">
    <source>
        <dbReference type="ARBA" id="ARBA00023128"/>
    </source>
</evidence>
<dbReference type="FunFam" id="3.30.70.240:FF:000007">
    <property type="entry name" value="Translation factor GUF1, mitochondrial"/>
    <property type="match status" value="1"/>
</dbReference>
<comment type="subcellular location">
    <subcellularLocation>
        <location evidence="8">Mitochondrion inner membrane</location>
        <topology evidence="8">Peripheral membrane protein</topology>
        <orientation evidence="8">Matrix side</orientation>
    </subcellularLocation>
</comment>
<comment type="similarity">
    <text evidence="8">Belongs to the GTP-binding elongation factor family. LepA subfamily.</text>
</comment>
<keyword evidence="3 8" id="KW-0999">Mitochondrion inner membrane</keyword>
<feature type="region of interest" description="Disordered" evidence="9">
    <location>
        <begin position="115"/>
        <end position="169"/>
    </location>
</feature>
<dbReference type="SUPFAM" id="SSF54980">
    <property type="entry name" value="EF-G C-terminal domain-like"/>
    <property type="match status" value="2"/>
</dbReference>
<accession>A0A8H3AVX2</accession>
<keyword evidence="7 8" id="KW-0342">GTP-binding</keyword>
<dbReference type="InterPro" id="IPR027417">
    <property type="entry name" value="P-loop_NTPase"/>
</dbReference>
<comment type="caution">
    <text evidence="8">Lacks conserved residue(s) required for the propagation of feature annotation.</text>
</comment>
<dbReference type="AlphaFoldDB" id="A0A8H3AVX2"/>
<dbReference type="CDD" id="cd03709">
    <property type="entry name" value="lepA_C"/>
    <property type="match status" value="1"/>
</dbReference>
<evidence type="ECO:0000256" key="4">
    <source>
        <dbReference type="ARBA" id="ARBA00022801"/>
    </source>
</evidence>
<dbReference type="InterPro" id="IPR035647">
    <property type="entry name" value="EFG_III/V"/>
</dbReference>
<feature type="compositionally biased region" description="Basic and acidic residues" evidence="9">
    <location>
        <begin position="127"/>
        <end position="137"/>
    </location>
</feature>
<organism evidence="11 12">
    <name type="scientific">Rhizoctonia solani</name>
    <dbReference type="NCBI Taxonomy" id="456999"/>
    <lineage>
        <taxon>Eukaryota</taxon>
        <taxon>Fungi</taxon>
        <taxon>Dikarya</taxon>
        <taxon>Basidiomycota</taxon>
        <taxon>Agaricomycotina</taxon>
        <taxon>Agaricomycetes</taxon>
        <taxon>Cantharellales</taxon>
        <taxon>Ceratobasidiaceae</taxon>
        <taxon>Rhizoctonia</taxon>
    </lineage>
</organism>
<dbReference type="SUPFAM" id="SSF52540">
    <property type="entry name" value="P-loop containing nucleoside triphosphate hydrolases"/>
    <property type="match status" value="1"/>
</dbReference>
<dbReference type="Gene3D" id="3.30.70.240">
    <property type="match status" value="1"/>
</dbReference>
<dbReference type="GO" id="GO:0003924">
    <property type="term" value="F:GTPase activity"/>
    <property type="evidence" value="ECO:0007669"/>
    <property type="project" value="UniProtKB-UniRule"/>
</dbReference>
<dbReference type="Gene3D" id="3.40.50.300">
    <property type="entry name" value="P-loop containing nucleotide triphosphate hydrolases"/>
    <property type="match status" value="2"/>
</dbReference>
<dbReference type="Gene3D" id="2.40.30.10">
    <property type="entry name" value="Translation factors"/>
    <property type="match status" value="2"/>
</dbReference>
<evidence type="ECO:0000256" key="8">
    <source>
        <dbReference type="HAMAP-Rule" id="MF_03137"/>
    </source>
</evidence>
<dbReference type="Gene3D" id="3.30.70.2570">
    <property type="entry name" value="Elongation factor 4, C-terminal domain"/>
    <property type="match status" value="1"/>
</dbReference>
<feature type="compositionally biased region" description="Polar residues" evidence="9">
    <location>
        <begin position="69"/>
        <end position="79"/>
    </location>
</feature>
<keyword evidence="2 8" id="KW-0547">Nucleotide-binding</keyword>
<proteinExistence type="inferred from homology"/>
<dbReference type="Pfam" id="PF06421">
    <property type="entry name" value="LepA_C"/>
    <property type="match status" value="1"/>
</dbReference>
<evidence type="ECO:0000256" key="2">
    <source>
        <dbReference type="ARBA" id="ARBA00022741"/>
    </source>
</evidence>
<dbReference type="InterPro" id="IPR013842">
    <property type="entry name" value="LepA_CTD"/>
</dbReference>
<dbReference type="Pfam" id="PF00009">
    <property type="entry name" value="GTP_EFTU"/>
    <property type="match status" value="2"/>
</dbReference>
<evidence type="ECO:0000313" key="11">
    <source>
        <dbReference type="EMBL" id="CAE6441765.1"/>
    </source>
</evidence>
<evidence type="ECO:0000256" key="9">
    <source>
        <dbReference type="SAM" id="MobiDB-lite"/>
    </source>
</evidence>
<dbReference type="GO" id="GO:0005743">
    <property type="term" value="C:mitochondrial inner membrane"/>
    <property type="evidence" value="ECO:0007669"/>
    <property type="project" value="UniProtKB-SubCell"/>
</dbReference>
<evidence type="ECO:0000256" key="5">
    <source>
        <dbReference type="ARBA" id="ARBA00022917"/>
    </source>
</evidence>
<keyword evidence="5 8" id="KW-0648">Protein biosynthesis</keyword>
<comment type="caution">
    <text evidence="11">The sequence shown here is derived from an EMBL/GenBank/DDBJ whole genome shotgun (WGS) entry which is preliminary data.</text>
</comment>
<dbReference type="PANTHER" id="PTHR43512:SF7">
    <property type="entry name" value="TRANSLATION FACTOR GUF1, MITOCHONDRIAL"/>
    <property type="match status" value="1"/>
</dbReference>
<feature type="domain" description="Elongation factor EFG" evidence="10">
    <location>
        <begin position="538"/>
        <end position="624"/>
    </location>
</feature>
<dbReference type="GO" id="GO:0097177">
    <property type="term" value="F:mitochondrial ribosome binding"/>
    <property type="evidence" value="ECO:0007669"/>
    <property type="project" value="TreeGrafter"/>
</dbReference>
<feature type="compositionally biased region" description="Basic residues" evidence="9">
    <location>
        <begin position="115"/>
        <end position="126"/>
    </location>
</feature>
<evidence type="ECO:0000256" key="3">
    <source>
        <dbReference type="ARBA" id="ARBA00022792"/>
    </source>
</evidence>
<dbReference type="InterPro" id="IPR035654">
    <property type="entry name" value="LepA_IV"/>
</dbReference>
<dbReference type="FunFam" id="3.30.70.870:FF:000004">
    <property type="entry name" value="Translation factor GUF1, mitochondrial"/>
    <property type="match status" value="1"/>
</dbReference>
<dbReference type="SMART" id="SM00838">
    <property type="entry name" value="EFG_C"/>
    <property type="match status" value="1"/>
</dbReference>
<comment type="similarity">
    <text evidence="1">Belongs to the TRAFAC class translation factor GTPase superfamily. Classic translation factor GTPase family. LepA subfamily.</text>
</comment>
<feature type="binding site" evidence="8">
    <location>
        <begin position="273"/>
        <end position="276"/>
    </location>
    <ligand>
        <name>GTP</name>
        <dbReference type="ChEBI" id="CHEBI:37565"/>
    </ligand>
</feature>
<keyword evidence="8" id="KW-0472">Membrane</keyword>
<feature type="compositionally biased region" description="Basic and acidic residues" evidence="9">
    <location>
        <begin position="23"/>
        <end position="32"/>
    </location>
</feature>
<dbReference type="InterPro" id="IPR038363">
    <property type="entry name" value="LepA_C_sf"/>
</dbReference>
<dbReference type="Proteomes" id="UP000663841">
    <property type="component" value="Unassembled WGS sequence"/>
</dbReference>
<sequence>MRVENQIPRLCREESVEPIETLFIKDKGDSLDKSSSQGVPTGERTPPAFLPVQVGNSKSHRSGLPSRRVNASQPGQSSRGLRPRNEIRLTLRRASSVIQPSPSMDSLAAIARKAPVHKTVRKASGKRKLEIPDDGPRVRKKLSPPLSEKSENTSRTVTPSEPMPGRTSDGKIDYRYYIAKNFGIIAHIDHGKSTLADRLLELTGTISKSGVVNKQVLDKLKVELKAQTASMLYNHNEKQYLLNLIDTPGPSKFNYLIQNNYTDRGVHIIPVLNKIDLPASSPERIAAQMQQTFNISPSDILHVSAKTGQGVPELLQAIVDRVPPPAAGQDADAVTRAAMRALLFDSQYDRYRGVVSLVSLQSGQLRKVDIGIMHPEEESTEMLQAGQVGYITCNMKESSEAHIGDTLHHAGEQVDPLPGFRPAKAMVFAGVYPVDSNEFPKLEESVKRLLLTDRSVTANRESSASLGQGIRLGALGSLHMDVLRQRLEDEYGAQVIVTAPTVPYRLVLRNGQEKEVSNPVDFPEPGEIGSSSGSTVQEILEPIVHATIIVPEEYIGNMLDLCSAHRATDLAHTYLSDSDSRMIVRATLPLSEIVTDFHDRVKHRSSGFASFDYESAGYARADVVKVGFALNGKPVDALALIVGKDKAPRLGRAWVKKLKEVVPRQLFEIAIQATIGSKVIARETLSAQRKDVTAGLYGGHYERKMKVLNKQKEGKKKMKRIGNVELPQEAFYDVLSSKIE</sequence>
<dbReference type="Gene3D" id="3.30.70.870">
    <property type="entry name" value="Elongation Factor G (Translational Gtpase), domain 3"/>
    <property type="match status" value="1"/>
</dbReference>
<dbReference type="InterPro" id="IPR009000">
    <property type="entry name" value="Transl_B-barrel_sf"/>
</dbReference>